<name>A0ACB7YU47_9ERIC</name>
<accession>A0ACB7YU47</accession>
<evidence type="ECO:0000313" key="1">
    <source>
        <dbReference type="EMBL" id="KAH7856420.1"/>
    </source>
</evidence>
<evidence type="ECO:0000313" key="2">
    <source>
        <dbReference type="Proteomes" id="UP000828048"/>
    </source>
</evidence>
<keyword evidence="2" id="KW-1185">Reference proteome</keyword>
<comment type="caution">
    <text evidence="1">The sequence shown here is derived from an EMBL/GenBank/DDBJ whole genome shotgun (WGS) entry which is preliminary data.</text>
</comment>
<reference evidence="1 2" key="1">
    <citation type="journal article" date="2021" name="Hortic Res">
        <title>High-quality reference genome and annotation aids understanding of berry development for evergreen blueberry (Vaccinium darrowii).</title>
        <authorList>
            <person name="Yu J."/>
            <person name="Hulse-Kemp A.M."/>
            <person name="Babiker E."/>
            <person name="Staton M."/>
        </authorList>
    </citation>
    <scope>NUCLEOTIDE SEQUENCE [LARGE SCALE GENOMIC DNA]</scope>
    <source>
        <strain evidence="2">cv. NJ 8807/NJ 8810</strain>
        <tissue evidence="1">Young leaf</tissue>
    </source>
</reference>
<gene>
    <name evidence="1" type="ORF">Vadar_001194</name>
</gene>
<organism evidence="1 2">
    <name type="scientific">Vaccinium darrowii</name>
    <dbReference type="NCBI Taxonomy" id="229202"/>
    <lineage>
        <taxon>Eukaryota</taxon>
        <taxon>Viridiplantae</taxon>
        <taxon>Streptophyta</taxon>
        <taxon>Embryophyta</taxon>
        <taxon>Tracheophyta</taxon>
        <taxon>Spermatophyta</taxon>
        <taxon>Magnoliopsida</taxon>
        <taxon>eudicotyledons</taxon>
        <taxon>Gunneridae</taxon>
        <taxon>Pentapetalae</taxon>
        <taxon>asterids</taxon>
        <taxon>Ericales</taxon>
        <taxon>Ericaceae</taxon>
        <taxon>Vaccinioideae</taxon>
        <taxon>Vaccinieae</taxon>
        <taxon>Vaccinium</taxon>
    </lineage>
</organism>
<proteinExistence type="predicted"/>
<sequence length="260" mass="29028">MARRLYEACLSGSVPVLDSLIEEDQFILDRVSSLTGFCNDTPLHLAALRGHLDFTKALLTRKPKLATELDSLRCSPLHLASAEGHVEVVQALLRVNTEVCVARDQNGRIPLHLAAMKGRVEIIRELLGAKPNSIHEKLSTWETVLHLCVKYNKLEALKTLVRYVQSNDMESLLNSRDDDGNTILHLAAALKQMDTIEYLLGTKSVKDHANVRNHNGSTALDLVGNCRSEAGCISRFWTKYIKVDPVWLHEVEVGRDYPGL</sequence>
<protein>
    <submittedName>
        <fullName evidence="1">Uncharacterized protein</fullName>
    </submittedName>
</protein>
<dbReference type="Proteomes" id="UP000828048">
    <property type="component" value="Chromosome 3"/>
</dbReference>
<dbReference type="EMBL" id="CM037153">
    <property type="protein sequence ID" value="KAH7856420.1"/>
    <property type="molecule type" value="Genomic_DNA"/>
</dbReference>